<accession>A0A9Q0IFF1</accession>
<dbReference type="SMART" id="SM00215">
    <property type="entry name" value="VWC_out"/>
    <property type="match status" value="2"/>
</dbReference>
<evidence type="ECO:0000259" key="9">
    <source>
        <dbReference type="PROSITE" id="PS01225"/>
    </source>
</evidence>
<dbReference type="GO" id="GO:0005576">
    <property type="term" value="C:extracellular region"/>
    <property type="evidence" value="ECO:0007669"/>
    <property type="project" value="UniProtKB-SubCell"/>
</dbReference>
<sequence length="2018" mass="220148">MARCIENNTIEIVPYECPPLETITCTSGMEPIIVYDEWGCCNYSTCPCVCEGWGDPHYITFDGTFYSYQGNCTYVLMEEIRPKHNLKVHVDNVFCDPTEDVSCPRSIIVSYGSQVITLKNHNLMGAAQLEALSNGVTLSLPYYQQGMKVLTTGISLILEIPRRQVVITVFEACHAIVSPDKFLQGCIFDSCHVANPVLLCTSLQVYAAACAQAGVCLYWRNHTTLCPSNCPEDKVYRPCGLAEQPSCEDKPGEDLIDYITEGCFCPDGMKLFNKESDICVAKCGCLDSEGIPREFDEIFEQNCQTCVCQETTKSLGSSFMASECVNCTCTRQVDPNTGLLAGVCGPITCDRNCGPGYEYVDEEFDSHDCCGKCVQTHCIVIMNTTKELIKDTIQTAANGCCKICVEKEKACKLGATKVLLAHRNCQATEHVNMTYCEGSCNTEARYSEEVASLLHTCVCCKEVQSSTRTVQLICLNGDKVPFTYTHVEKCGCEHTNCIKPAPLVVNHVDSICSTWGRDHFKTFDGDVYQFPGMCGYNLVSDCHETYREFSVHIQRGTVDGNPKVQEVVVTINDLVFHMTKGVVTLNGDAINLPYFNSGIQLERNAVYTKLQSKVGLVVMWNGDDAVMVELDSDYHNRTCGLCGDFNGVPVYNEFIHNNRQIYPIEFGNSQRVHRPNDDCEDPYEEEDQSLEAGKDPCEEFRSECEKMIHSEAWSSCASLVDPAPYTQACVQDMCGCGQSTDDFCVCSTLAEYSRQCSHAGGQPPNWRKPEFCAKTCPFNMVYEESGSPCMTTCTLSDTSSLCEDHKMDGCFCPAGTVWDDISQRGCIHQAECQCKHDKIYNSGDVYRQDSEECVCYEGRWDCTSLPSPATCAVEEGSHVTTFDGKAYMFHGDCHYILAKVESKDNASPKFTVLAQLVPCLSHEFDTCLKSVKVLLNNDKNNMLTFSADGKVSYNTQVITLPYHAGDINIFQVYLTLEQSYKNKTRGLCGNYNMILSDEMKTPQGIVEGTASSFGSSWKSNTNCQDREDRLDNPCSLSVENEQYAEHWCALLTSPTSAFAECHAMIDPEMYHKRCIYATCNCGKTEACMCAVFSSYARACASKGVFLSGWRVNVCDEYTRGCPESQSFSYKLQRCQWTCKQLNSEQHSCTSDFLPVDGCSCPEGMYLNDKGTCVPMAKCPCYHNGVHIQPGKSMSLKEQHCVCTNGKLHCRTWRTFSATCPAPKVFVNCSNAGVDELGVQCARTCRNPASDSCYATECESGCQCPSGLLDDGASHCVKEHDCPCEHNGVHYASGTQVPYDCNTCTCRRGTWECTEKKCPGTCVIYGSGHYSTFDRRTYGFQGQCGYVALQNKCGNKSVEEPFRVITENIPCGTTGTTCAKSVRIQLGRAEIKLTKGAHSVLSLAEGPVIEYTVRNVGMYLVVEASIGLAILWDRKTTIRIILEPQHWGRVCGLCGDFNGDAQNDLMTQGQMVVSSPLEFANSWKVSSSCADAQATADSCMVKPHRQSWSRLQCSIIMGVTFQDCHKKVDPQPFYDNCVKDSCACNSGGDCECFCTAVAAYAQACNEVSVCVAWRTPQICPMFCDFYNTGDICQWHYKPCHCFKTCQNPHACNNSIPNLEDNHHSTTKYNCHLNDDIYNTTHFTTKYNCTTVLTTTTPQTSSTTPEPTTPVSTTEETTTTPPTTSTTVISTTTSTTPPTSPPSTTVTTVLTTTTPQTSSTTPEPTTPVSTTEETTTTPPPSTTVISTTTSTTPPTSPPSTTVTTVLTTTTPQTSSTTPEPTTPVSTTEETTTTPPPSTTVISTTTSTTPPTPPSTTVTTVLTTTTPQTSSTTPEPTTPVSTTEETTTTPPPSTTVISTTTSTTPPSTTVLTTTAPPSTTVTTVLTTTAPPSTTVTPTPTILTSTTTPQTTQSTTPEPTTPVSTGTTSSTTFESIVTGSTLGSTLIPTVSTDSQGKHTTTVQTLSTTTPTVQTLSTTTPTVQTLSTTTPTVQTLSTTTLATTTVCVCIVDGVHYKPEASDG</sequence>
<dbReference type="CDD" id="cd19941">
    <property type="entry name" value="TIL"/>
    <property type="match status" value="4"/>
</dbReference>
<dbReference type="InterPro" id="IPR036084">
    <property type="entry name" value="Ser_inhib-like_sf"/>
</dbReference>
<dbReference type="PROSITE" id="PS51233">
    <property type="entry name" value="VWFD"/>
    <property type="match status" value="4"/>
</dbReference>
<feature type="disulfide bond" evidence="7">
    <location>
        <begin position="436"/>
        <end position="490"/>
    </location>
</feature>
<dbReference type="Gene3D" id="2.10.25.10">
    <property type="entry name" value="Laminin"/>
    <property type="match status" value="4"/>
</dbReference>
<feature type="disulfide bond" evidence="7">
    <location>
        <begin position="425"/>
        <end position="474"/>
    </location>
</feature>
<feature type="region of interest" description="Disordered" evidence="8">
    <location>
        <begin position="1653"/>
        <end position="1927"/>
    </location>
</feature>
<feature type="disulfide bond" evidence="7">
    <location>
        <begin position="440"/>
        <end position="492"/>
    </location>
</feature>
<evidence type="ECO:0000256" key="5">
    <source>
        <dbReference type="ARBA" id="ARBA00023157"/>
    </source>
</evidence>
<dbReference type="InterPro" id="IPR001007">
    <property type="entry name" value="VWF_dom"/>
</dbReference>
<keyword evidence="5 7" id="KW-1015">Disulfide bond</keyword>
<comment type="caution">
    <text evidence="11">The sequence shown here is derived from an EMBL/GenBank/DDBJ whole genome shotgun (WGS) entry which is preliminary data.</text>
</comment>
<keyword evidence="4" id="KW-0677">Repeat</keyword>
<comment type="caution">
    <text evidence="7">Lacks conserved residue(s) required for the propagation of feature annotation.</text>
</comment>
<feature type="domain" description="VWFD" evidence="10">
    <location>
        <begin position="510"/>
        <end position="680"/>
    </location>
</feature>
<reference evidence="11" key="1">
    <citation type="submission" date="2022-07" db="EMBL/GenBank/DDBJ databases">
        <title>Chromosome-level genome of Muraenolepis orangiensis.</title>
        <authorList>
            <person name="Kim J."/>
        </authorList>
    </citation>
    <scope>NUCLEOTIDE SEQUENCE</scope>
    <source>
        <strain evidence="11">KU_S4_2022</strain>
        <tissue evidence="11">Muscle</tissue>
    </source>
</reference>
<feature type="domain" description="CTCK" evidence="9">
    <location>
        <begin position="404"/>
        <end position="498"/>
    </location>
</feature>
<dbReference type="Pfam" id="PF08742">
    <property type="entry name" value="C8"/>
    <property type="match status" value="3"/>
</dbReference>
<evidence type="ECO:0008006" key="13">
    <source>
        <dbReference type="Google" id="ProtNLM"/>
    </source>
</evidence>
<dbReference type="EMBL" id="JANIIK010000110">
    <property type="protein sequence ID" value="KAJ3596023.1"/>
    <property type="molecule type" value="Genomic_DNA"/>
</dbReference>
<evidence type="ECO:0000256" key="8">
    <source>
        <dbReference type="SAM" id="MobiDB-lite"/>
    </source>
</evidence>
<dbReference type="FunFam" id="2.10.25.10:FF:000153">
    <property type="entry name" value="MUC5B isoform 1"/>
    <property type="match status" value="1"/>
</dbReference>
<keyword evidence="2" id="KW-0964">Secreted</keyword>
<dbReference type="InterPro" id="IPR002919">
    <property type="entry name" value="TIL_dom"/>
</dbReference>
<dbReference type="InterPro" id="IPR014853">
    <property type="entry name" value="VWF/SSPO/ZAN-like_Cys-rich_dom"/>
</dbReference>
<dbReference type="Pfam" id="PF01826">
    <property type="entry name" value="TIL"/>
    <property type="match status" value="2"/>
</dbReference>
<keyword evidence="6" id="KW-0325">Glycoprotein</keyword>
<dbReference type="InterPro" id="IPR050780">
    <property type="entry name" value="Mucin_vWF_Thrombospondin_sf"/>
</dbReference>
<dbReference type="SUPFAM" id="SSF57567">
    <property type="entry name" value="Serine protease inhibitors"/>
    <property type="match status" value="4"/>
</dbReference>
<feature type="domain" description="VWFD" evidence="10">
    <location>
        <begin position="869"/>
        <end position="1024"/>
    </location>
</feature>
<dbReference type="SMART" id="SM00832">
    <property type="entry name" value="C8"/>
    <property type="match status" value="4"/>
</dbReference>
<dbReference type="SMART" id="SM00041">
    <property type="entry name" value="CT"/>
    <property type="match status" value="1"/>
</dbReference>
<proteinExistence type="predicted"/>
<dbReference type="PROSITE" id="PS01225">
    <property type="entry name" value="CTCK_2"/>
    <property type="match status" value="1"/>
</dbReference>
<dbReference type="InterPro" id="IPR006207">
    <property type="entry name" value="Cys_knot_C"/>
</dbReference>
<evidence type="ECO:0000256" key="7">
    <source>
        <dbReference type="PROSITE-ProRule" id="PRU00039"/>
    </source>
</evidence>
<dbReference type="PROSITE" id="PS01185">
    <property type="entry name" value="CTCK_1"/>
    <property type="match status" value="1"/>
</dbReference>
<dbReference type="PANTHER" id="PTHR11339:SF371">
    <property type="entry name" value="MUCIN-2"/>
    <property type="match status" value="1"/>
</dbReference>
<keyword evidence="3" id="KW-0732">Signal</keyword>
<dbReference type="OrthoDB" id="160294at2759"/>
<feature type="domain" description="VWFD" evidence="10">
    <location>
        <begin position="1319"/>
        <end position="1489"/>
    </location>
</feature>
<feature type="domain" description="VWFD" evidence="10">
    <location>
        <begin position="48"/>
        <end position="231"/>
    </location>
</feature>
<evidence type="ECO:0000313" key="12">
    <source>
        <dbReference type="Proteomes" id="UP001148018"/>
    </source>
</evidence>
<evidence type="ECO:0000256" key="1">
    <source>
        <dbReference type="ARBA" id="ARBA00004613"/>
    </source>
</evidence>
<dbReference type="SMART" id="SM00216">
    <property type="entry name" value="VWD"/>
    <property type="match status" value="4"/>
</dbReference>
<keyword evidence="12" id="KW-1185">Reference proteome</keyword>
<gene>
    <name evidence="11" type="ORF">NHX12_002432</name>
</gene>
<evidence type="ECO:0000256" key="4">
    <source>
        <dbReference type="ARBA" id="ARBA00022737"/>
    </source>
</evidence>
<dbReference type="InterPro" id="IPR001846">
    <property type="entry name" value="VWF_type-D"/>
</dbReference>
<name>A0A9Q0IFF1_9TELE</name>
<comment type="subcellular location">
    <subcellularLocation>
        <location evidence="1">Secreted</location>
    </subcellularLocation>
</comment>
<evidence type="ECO:0000313" key="11">
    <source>
        <dbReference type="EMBL" id="KAJ3596023.1"/>
    </source>
</evidence>
<dbReference type="FunFam" id="2.10.25.10:FF:000674">
    <property type="entry name" value="Mucin-2"/>
    <property type="match status" value="1"/>
</dbReference>
<dbReference type="Proteomes" id="UP001148018">
    <property type="component" value="Unassembled WGS sequence"/>
</dbReference>
<organism evidence="11 12">
    <name type="scientific">Muraenolepis orangiensis</name>
    <name type="common">Patagonian moray cod</name>
    <dbReference type="NCBI Taxonomy" id="630683"/>
    <lineage>
        <taxon>Eukaryota</taxon>
        <taxon>Metazoa</taxon>
        <taxon>Chordata</taxon>
        <taxon>Craniata</taxon>
        <taxon>Vertebrata</taxon>
        <taxon>Euteleostomi</taxon>
        <taxon>Actinopterygii</taxon>
        <taxon>Neopterygii</taxon>
        <taxon>Teleostei</taxon>
        <taxon>Neoteleostei</taxon>
        <taxon>Acanthomorphata</taxon>
        <taxon>Zeiogadaria</taxon>
        <taxon>Gadariae</taxon>
        <taxon>Gadiformes</taxon>
        <taxon>Muraenolepidoidei</taxon>
        <taxon>Muraenolepididae</taxon>
        <taxon>Muraenolepis</taxon>
    </lineage>
</organism>
<protein>
    <recommendedName>
        <fullName evidence="13">Mucin-2</fullName>
    </recommendedName>
</protein>
<evidence type="ECO:0000259" key="10">
    <source>
        <dbReference type="PROSITE" id="PS51233"/>
    </source>
</evidence>
<dbReference type="PANTHER" id="PTHR11339">
    <property type="entry name" value="EXTRACELLULAR MATRIX GLYCOPROTEIN RELATED"/>
    <property type="match status" value="1"/>
</dbReference>
<evidence type="ECO:0000256" key="2">
    <source>
        <dbReference type="ARBA" id="ARBA00022525"/>
    </source>
</evidence>
<dbReference type="Pfam" id="PF23244">
    <property type="entry name" value="VWF"/>
    <property type="match status" value="1"/>
</dbReference>
<evidence type="ECO:0000256" key="3">
    <source>
        <dbReference type="ARBA" id="ARBA00022729"/>
    </source>
</evidence>
<evidence type="ECO:0000256" key="6">
    <source>
        <dbReference type="ARBA" id="ARBA00023180"/>
    </source>
</evidence>
<dbReference type="Pfam" id="PF00094">
    <property type="entry name" value="VWD"/>
    <property type="match status" value="5"/>
</dbReference>